<evidence type="ECO:0000313" key="17">
    <source>
        <dbReference type="EMBL" id="MBS9523384.1"/>
    </source>
</evidence>
<dbReference type="CDD" id="cd00082">
    <property type="entry name" value="HisKA"/>
    <property type="match status" value="1"/>
</dbReference>
<keyword evidence="7" id="KW-0808">Transferase</keyword>
<sequence length="789" mass="90169">MINLNNCDKEPIHLLGKLQRNGHLIAVEVDSLKVAFVSEGLDESLNMSVEEIFKMDIGNTFGPWFLDEVKKYATTSKNYQIVKDLIIKGNSFFKAILSKSNGYLLIELEDVTNLQKYNAYANEGLSFIDEASQVFENINDETKLAINAASLLRTYTGYDRVMVYKFNDNGDGKVIAEDKKFGLEPFLGLHYPASDIPKQARLLYLKNKVRAIYDVEDEGKDIFSLDGSHAEERLDLSYSVFRSVSPIHLQYLNNMGVKSTHGVSLIINKKLWGMLLCHDHTKSKFLSIEQRLTTQFFGDLMSNRIALINSNKKNEEFEKLNTIVNSLKFTTHDDLGVAIQTHWQEIGDLIKCDGYFLQSPLGTYQSGEQISEKQIEVLDSAMEYNQDLVYTSNSLSNEGMNNTEGLFPYSGFLRLTISEENKEFVYLFRKEKKKKINWAGNPNKPVLVEENGQEGLTPRKSFSKWEQLVEGQSEDWSAQDVEYANILRDAFITFEIEHLKQVYSTGTEVEEATEHYRNLLFERNKELNRLNSLLKKELEEKTKSQNNLRIAKEAAEQMNKMQTEFPSTLSHEMRTPLNGIMGLSLMIQEKSVSPELKEFASMQIETTKRMTKTLNRVLELAKIQSDGTKPILDAFDLNNFLNETVKPLKETASKKRQKLLLINHEEEMQIISDQILLEQIISNLITNAIKFTPEKGVIQLNIKLVSKNLKEILEIAVEDNGIGIWEENLERIFEPFFKEGEITKHSDNSSGLGLFLVKKYSEYLNGKIRVESEKGVGSMFLVQIPVVKA</sequence>
<proteinExistence type="inferred from homology"/>
<comment type="catalytic activity">
    <reaction evidence="1">
        <text>ATP + protein L-histidine = ADP + protein N-phospho-L-histidine.</text>
        <dbReference type="EC" id="2.7.13.3"/>
    </reaction>
</comment>
<dbReference type="EC" id="2.7.13.3" evidence="3"/>
<gene>
    <name evidence="17" type="ORF">KI659_05060</name>
</gene>
<keyword evidence="10" id="KW-0067">ATP-binding</keyword>
<comment type="caution">
    <text evidence="17">The sequence shown here is derived from an EMBL/GenBank/DDBJ whole genome shotgun (WGS) entry which is preliminary data.</text>
</comment>
<keyword evidence="4" id="KW-0600">Photoreceptor protein</keyword>
<evidence type="ECO:0000256" key="2">
    <source>
        <dbReference type="ARBA" id="ARBA00006402"/>
    </source>
</evidence>
<evidence type="ECO:0000256" key="5">
    <source>
        <dbReference type="ARBA" id="ARBA00022553"/>
    </source>
</evidence>
<evidence type="ECO:0000256" key="12">
    <source>
        <dbReference type="ARBA" id="ARBA00023012"/>
    </source>
</evidence>
<dbReference type="InterPro" id="IPR003661">
    <property type="entry name" value="HisK_dim/P_dom"/>
</dbReference>
<evidence type="ECO:0000313" key="18">
    <source>
        <dbReference type="Proteomes" id="UP001319104"/>
    </source>
</evidence>
<dbReference type="EMBL" id="JAHCMY010000002">
    <property type="protein sequence ID" value="MBS9523384.1"/>
    <property type="molecule type" value="Genomic_DNA"/>
</dbReference>
<keyword evidence="5" id="KW-0597">Phosphoprotein</keyword>
<dbReference type="InterPro" id="IPR035965">
    <property type="entry name" value="PAS-like_dom_sf"/>
</dbReference>
<keyword evidence="12" id="KW-0902">Two-component regulatory system</keyword>
<dbReference type="SMART" id="SM00388">
    <property type="entry name" value="HisKA"/>
    <property type="match status" value="1"/>
</dbReference>
<dbReference type="InterPro" id="IPR005467">
    <property type="entry name" value="His_kinase_dom"/>
</dbReference>
<keyword evidence="14" id="KW-0175">Coiled coil</keyword>
<dbReference type="PANTHER" id="PTHR43065">
    <property type="entry name" value="SENSOR HISTIDINE KINASE"/>
    <property type="match status" value="1"/>
</dbReference>
<dbReference type="Pfam" id="PF00360">
    <property type="entry name" value="PHY"/>
    <property type="match status" value="1"/>
</dbReference>
<comment type="similarity">
    <text evidence="2">In the N-terminal section; belongs to the phytochrome family.</text>
</comment>
<dbReference type="RefSeq" id="WP_213944281.1">
    <property type="nucleotide sequence ID" value="NZ_JAHCMY010000002.1"/>
</dbReference>
<dbReference type="InterPro" id="IPR003018">
    <property type="entry name" value="GAF"/>
</dbReference>
<dbReference type="InterPro" id="IPR036097">
    <property type="entry name" value="HisK_dim/P_sf"/>
</dbReference>
<dbReference type="Pfam" id="PF02518">
    <property type="entry name" value="HATPase_c"/>
    <property type="match status" value="1"/>
</dbReference>
<dbReference type="Gene3D" id="3.30.450.270">
    <property type="match status" value="1"/>
</dbReference>
<evidence type="ECO:0000256" key="6">
    <source>
        <dbReference type="ARBA" id="ARBA00022606"/>
    </source>
</evidence>
<evidence type="ECO:0000256" key="1">
    <source>
        <dbReference type="ARBA" id="ARBA00000085"/>
    </source>
</evidence>
<evidence type="ECO:0000256" key="8">
    <source>
        <dbReference type="ARBA" id="ARBA00022741"/>
    </source>
</evidence>
<keyword evidence="9" id="KW-0418">Kinase</keyword>
<dbReference type="Gene3D" id="3.30.565.10">
    <property type="entry name" value="Histidine kinase-like ATPase, C-terminal domain"/>
    <property type="match status" value="1"/>
</dbReference>
<evidence type="ECO:0000259" key="15">
    <source>
        <dbReference type="PROSITE" id="PS50046"/>
    </source>
</evidence>
<name>A0AAP2G0S8_9BACT</name>
<evidence type="ECO:0000256" key="3">
    <source>
        <dbReference type="ARBA" id="ARBA00012438"/>
    </source>
</evidence>
<dbReference type="PRINTS" id="PR01033">
    <property type="entry name" value="PHYTOCHROME"/>
</dbReference>
<dbReference type="Proteomes" id="UP001319104">
    <property type="component" value="Unassembled WGS sequence"/>
</dbReference>
<reference evidence="17 18" key="1">
    <citation type="submission" date="2021-05" db="EMBL/GenBank/DDBJ databases">
        <authorList>
            <person name="Zhang Z.D."/>
            <person name="Osman G."/>
        </authorList>
    </citation>
    <scope>NUCLEOTIDE SEQUENCE [LARGE SCALE GENOMIC DNA]</scope>
    <source>
        <strain evidence="17 18">KCTC 32217</strain>
    </source>
</reference>
<dbReference type="CDD" id="cd00075">
    <property type="entry name" value="HATPase"/>
    <property type="match status" value="1"/>
</dbReference>
<evidence type="ECO:0000256" key="4">
    <source>
        <dbReference type="ARBA" id="ARBA00022543"/>
    </source>
</evidence>
<dbReference type="PROSITE" id="PS50109">
    <property type="entry name" value="HIS_KIN"/>
    <property type="match status" value="1"/>
</dbReference>
<organism evidence="17 18">
    <name type="scientific">Litoribacter ruber</name>
    <dbReference type="NCBI Taxonomy" id="702568"/>
    <lineage>
        <taxon>Bacteria</taxon>
        <taxon>Pseudomonadati</taxon>
        <taxon>Bacteroidota</taxon>
        <taxon>Cytophagia</taxon>
        <taxon>Cytophagales</taxon>
        <taxon>Cyclobacteriaceae</taxon>
        <taxon>Litoribacter</taxon>
    </lineage>
</organism>
<dbReference type="InterPro" id="IPR001294">
    <property type="entry name" value="Phytochrome"/>
</dbReference>
<keyword evidence="11" id="KW-0157">Chromophore</keyword>
<dbReference type="GO" id="GO:0005524">
    <property type="term" value="F:ATP binding"/>
    <property type="evidence" value="ECO:0007669"/>
    <property type="project" value="UniProtKB-KW"/>
</dbReference>
<dbReference type="InterPro" id="IPR036890">
    <property type="entry name" value="HATPase_C_sf"/>
</dbReference>
<evidence type="ECO:0000256" key="9">
    <source>
        <dbReference type="ARBA" id="ARBA00022777"/>
    </source>
</evidence>
<keyword evidence="18" id="KW-1185">Reference proteome</keyword>
<dbReference type="GO" id="GO:0009881">
    <property type="term" value="F:photoreceptor activity"/>
    <property type="evidence" value="ECO:0007669"/>
    <property type="project" value="UniProtKB-KW"/>
</dbReference>
<dbReference type="GO" id="GO:0006355">
    <property type="term" value="P:regulation of DNA-templated transcription"/>
    <property type="evidence" value="ECO:0007669"/>
    <property type="project" value="InterPro"/>
</dbReference>
<dbReference type="GO" id="GO:0000155">
    <property type="term" value="F:phosphorelay sensor kinase activity"/>
    <property type="evidence" value="ECO:0007669"/>
    <property type="project" value="InterPro"/>
</dbReference>
<protein>
    <recommendedName>
        <fullName evidence="3">histidine kinase</fullName>
        <ecNumber evidence="3">2.7.13.3</ecNumber>
    </recommendedName>
</protein>
<dbReference type="InterPro" id="IPR016132">
    <property type="entry name" value="Phyto_chromo_attachment"/>
</dbReference>
<keyword evidence="8" id="KW-0547">Nucleotide-binding</keyword>
<dbReference type="PROSITE" id="PS50046">
    <property type="entry name" value="PHYTOCHROME_2"/>
    <property type="match status" value="1"/>
</dbReference>
<feature type="domain" description="Histidine kinase" evidence="16">
    <location>
        <begin position="568"/>
        <end position="788"/>
    </location>
</feature>
<dbReference type="SUPFAM" id="SSF55874">
    <property type="entry name" value="ATPase domain of HSP90 chaperone/DNA topoisomerase II/histidine kinase"/>
    <property type="match status" value="1"/>
</dbReference>
<dbReference type="AlphaFoldDB" id="A0AAP2G0S8"/>
<evidence type="ECO:0000256" key="10">
    <source>
        <dbReference type="ARBA" id="ARBA00022840"/>
    </source>
</evidence>
<dbReference type="Gene3D" id="3.30.450.20">
    <property type="entry name" value="PAS domain"/>
    <property type="match status" value="1"/>
</dbReference>
<dbReference type="InterPro" id="IPR043150">
    <property type="entry name" value="Phytochrome_PHY_sf"/>
</dbReference>
<evidence type="ECO:0000259" key="16">
    <source>
        <dbReference type="PROSITE" id="PS50109"/>
    </source>
</evidence>
<dbReference type="InterPro" id="IPR013654">
    <property type="entry name" value="PAS_2"/>
</dbReference>
<dbReference type="Pfam" id="PF00512">
    <property type="entry name" value="HisKA"/>
    <property type="match status" value="1"/>
</dbReference>
<dbReference type="Pfam" id="PF01590">
    <property type="entry name" value="GAF"/>
    <property type="match status" value="1"/>
</dbReference>
<feature type="domain" description="Phytochrome chromophore attachment site" evidence="15">
    <location>
        <begin position="152"/>
        <end position="299"/>
    </location>
</feature>
<dbReference type="Gene3D" id="3.30.450.40">
    <property type="match status" value="1"/>
</dbReference>
<dbReference type="GO" id="GO:0009584">
    <property type="term" value="P:detection of visible light"/>
    <property type="evidence" value="ECO:0007669"/>
    <property type="project" value="InterPro"/>
</dbReference>
<dbReference type="Pfam" id="PF08446">
    <property type="entry name" value="PAS_2"/>
    <property type="match status" value="1"/>
</dbReference>
<dbReference type="SMART" id="SM00387">
    <property type="entry name" value="HATPase_c"/>
    <property type="match status" value="1"/>
</dbReference>
<dbReference type="InterPro" id="IPR029016">
    <property type="entry name" value="GAF-like_dom_sf"/>
</dbReference>
<evidence type="ECO:0000256" key="13">
    <source>
        <dbReference type="ARBA" id="ARBA00023170"/>
    </source>
</evidence>
<feature type="coiled-coil region" evidence="14">
    <location>
        <begin position="524"/>
        <end position="554"/>
    </location>
</feature>
<keyword evidence="6" id="KW-0716">Sensory transduction</keyword>
<dbReference type="InterPro" id="IPR003594">
    <property type="entry name" value="HATPase_dom"/>
</dbReference>
<dbReference type="InterPro" id="IPR013515">
    <property type="entry name" value="Phytochrome_cen-reg"/>
</dbReference>
<dbReference type="PANTHER" id="PTHR43065:SF10">
    <property type="entry name" value="PEROXIDE STRESS-ACTIVATED HISTIDINE KINASE MAK3"/>
    <property type="match status" value="1"/>
</dbReference>
<dbReference type="SUPFAM" id="SSF55785">
    <property type="entry name" value="PYP-like sensor domain (PAS domain)"/>
    <property type="match status" value="1"/>
</dbReference>
<evidence type="ECO:0000256" key="11">
    <source>
        <dbReference type="ARBA" id="ARBA00022991"/>
    </source>
</evidence>
<dbReference type="Gene3D" id="1.10.287.130">
    <property type="match status" value="1"/>
</dbReference>
<dbReference type="SUPFAM" id="SSF55781">
    <property type="entry name" value="GAF domain-like"/>
    <property type="match status" value="2"/>
</dbReference>
<evidence type="ECO:0000256" key="14">
    <source>
        <dbReference type="SAM" id="Coils"/>
    </source>
</evidence>
<dbReference type="SUPFAM" id="SSF47384">
    <property type="entry name" value="Homodimeric domain of signal transducing histidine kinase"/>
    <property type="match status" value="1"/>
</dbReference>
<evidence type="ECO:0000256" key="7">
    <source>
        <dbReference type="ARBA" id="ARBA00022679"/>
    </source>
</evidence>
<accession>A0AAP2G0S8</accession>
<keyword evidence="13" id="KW-0675">Receptor</keyword>